<evidence type="ECO:0000256" key="7">
    <source>
        <dbReference type="ARBA" id="ARBA00011738"/>
    </source>
</evidence>
<dbReference type="Pfam" id="PF02779">
    <property type="entry name" value="Transket_pyr"/>
    <property type="match status" value="1"/>
</dbReference>
<dbReference type="Proteomes" id="UP000886742">
    <property type="component" value="Unassembled WGS sequence"/>
</dbReference>
<evidence type="ECO:0000256" key="13">
    <source>
        <dbReference type="ARBA" id="ARBA00023052"/>
    </source>
</evidence>
<organism evidence="16 17">
    <name type="scientific">Candidatus Enterousia intestinigallinarum</name>
    <dbReference type="NCBI Taxonomy" id="2840790"/>
    <lineage>
        <taxon>Bacteria</taxon>
        <taxon>Pseudomonadati</taxon>
        <taxon>Pseudomonadota</taxon>
        <taxon>Alphaproteobacteria</taxon>
        <taxon>Candidatus Enterousia</taxon>
    </lineage>
</organism>
<keyword evidence="13" id="KW-0786">Thiamine pyrophosphate</keyword>
<keyword evidence="12" id="KW-0460">Magnesium</keyword>
<comment type="cofactor">
    <cofactor evidence="1">
        <name>Ca(2+)</name>
        <dbReference type="ChEBI" id="CHEBI:29108"/>
    </cofactor>
</comment>
<evidence type="ECO:0000256" key="9">
    <source>
        <dbReference type="ARBA" id="ARBA00022679"/>
    </source>
</evidence>
<dbReference type="PANTHER" id="PTHR43522">
    <property type="entry name" value="TRANSKETOLASE"/>
    <property type="match status" value="1"/>
</dbReference>
<evidence type="ECO:0000313" key="17">
    <source>
        <dbReference type="Proteomes" id="UP000886742"/>
    </source>
</evidence>
<dbReference type="EMBL" id="DVJI01000012">
    <property type="protein sequence ID" value="HIS71074.1"/>
    <property type="molecule type" value="Genomic_DNA"/>
</dbReference>
<keyword evidence="9 16" id="KW-0808">Transferase</keyword>
<dbReference type="Pfam" id="PF22613">
    <property type="entry name" value="Transketolase_C_1"/>
    <property type="match status" value="1"/>
</dbReference>
<evidence type="ECO:0000256" key="5">
    <source>
        <dbReference type="ARBA" id="ARBA00001964"/>
    </source>
</evidence>
<comment type="cofactor">
    <cofactor evidence="3">
        <name>Co(2+)</name>
        <dbReference type="ChEBI" id="CHEBI:48828"/>
    </cofactor>
</comment>
<dbReference type="InterPro" id="IPR055152">
    <property type="entry name" value="Transketolase-like_C_2"/>
</dbReference>
<accession>A0A9D1FG21</accession>
<proteinExistence type="inferred from homology"/>
<dbReference type="Gene3D" id="3.40.50.970">
    <property type="match status" value="2"/>
</dbReference>
<reference evidence="16" key="1">
    <citation type="submission" date="2020-10" db="EMBL/GenBank/DDBJ databases">
        <authorList>
            <person name="Gilroy R."/>
        </authorList>
    </citation>
    <scope>NUCLEOTIDE SEQUENCE</scope>
    <source>
        <strain evidence="16">ChiGjej3B3-5194</strain>
    </source>
</reference>
<protein>
    <recommendedName>
        <fullName evidence="8">transketolase</fullName>
        <ecNumber evidence="8">2.2.1.1</ecNumber>
    </recommendedName>
</protein>
<evidence type="ECO:0000256" key="8">
    <source>
        <dbReference type="ARBA" id="ARBA00013152"/>
    </source>
</evidence>
<dbReference type="EC" id="2.2.1.1" evidence="8"/>
<evidence type="ECO:0000256" key="1">
    <source>
        <dbReference type="ARBA" id="ARBA00001913"/>
    </source>
</evidence>
<evidence type="ECO:0000256" key="6">
    <source>
        <dbReference type="ARBA" id="ARBA00007131"/>
    </source>
</evidence>
<dbReference type="PANTHER" id="PTHR43522:SF2">
    <property type="entry name" value="TRANSKETOLASE 1-RELATED"/>
    <property type="match status" value="1"/>
</dbReference>
<sequence>MRFDAKQLQEMSRAVRAHALDAIRHAGSGHVGIVLGASDIITTIYANFLRRGRDRFVLSAGHGSAMLYAVLKLAGYNVGDLNSFRKLGGLPGHPEYGIDGVSATTGPLGQGVGNAVGMALAEKIRGTDGIVYCLCSDGDLSEGVAAEAITFAGRYKLDNLVLIWDDNGVSIDGNALTDIDVPERMRAAGWRTTRVRGDDFNKLNRALQGAPGNGAPVFIAAKTIIGRDSSVAGTPAAHGLGLSDAEMMLLVEKNISPTGDDLWTIVAGEATAKYALHTAQVCPTDVPAPDLGDMTSTRELSGAYLQSMIAAGCALIGGSADLGHSTNARVAASVDIKPPKYRGNYINYGVREHAMGAIMNGLASAGLRPYGSTFLVFSDYMRPSIRLAAMSGLPVIYVFTHDSVAVGADGPTHQPVEQLPALRLIPNLNVYRPCNGAEVAWAWSAAIADAKRPSAIILSRQNFIQIKTPAGTDISRGGYIIYPATARRVRATILATGAEVALAVAVAKKLGDAVQVASIPSVADFRAQDDEYKSKILAGYVVAIEAAATAPWFEFADAVVGIDSFGVSGAGSAVYSHFGFDTDVIARDILKKIK</sequence>
<evidence type="ECO:0000256" key="10">
    <source>
        <dbReference type="ARBA" id="ARBA00022723"/>
    </source>
</evidence>
<keyword evidence="10" id="KW-0479">Metal-binding</keyword>
<dbReference type="GO" id="GO:0006098">
    <property type="term" value="P:pentose-phosphate shunt"/>
    <property type="evidence" value="ECO:0007669"/>
    <property type="project" value="TreeGrafter"/>
</dbReference>
<comment type="cofactor">
    <cofactor evidence="5">
        <name>thiamine diphosphate</name>
        <dbReference type="ChEBI" id="CHEBI:58937"/>
    </cofactor>
</comment>
<dbReference type="GO" id="GO:0046872">
    <property type="term" value="F:metal ion binding"/>
    <property type="evidence" value="ECO:0007669"/>
    <property type="project" value="UniProtKB-KW"/>
</dbReference>
<dbReference type="InterPro" id="IPR005474">
    <property type="entry name" value="Transketolase_N"/>
</dbReference>
<comment type="similarity">
    <text evidence="6">Belongs to the transketolase family.</text>
</comment>
<dbReference type="CDD" id="cd02012">
    <property type="entry name" value="TPP_TK"/>
    <property type="match status" value="1"/>
</dbReference>
<dbReference type="InterPro" id="IPR005475">
    <property type="entry name" value="Transketolase-like_Pyr-bd"/>
</dbReference>
<evidence type="ECO:0000256" key="12">
    <source>
        <dbReference type="ARBA" id="ARBA00022842"/>
    </source>
</evidence>
<comment type="catalytic activity">
    <reaction evidence="14">
        <text>D-sedoheptulose 7-phosphate + D-glyceraldehyde 3-phosphate = aldehydo-D-ribose 5-phosphate + D-xylulose 5-phosphate</text>
        <dbReference type="Rhea" id="RHEA:10508"/>
        <dbReference type="ChEBI" id="CHEBI:57483"/>
        <dbReference type="ChEBI" id="CHEBI:57737"/>
        <dbReference type="ChEBI" id="CHEBI:58273"/>
        <dbReference type="ChEBI" id="CHEBI:59776"/>
        <dbReference type="EC" id="2.2.1.1"/>
    </reaction>
</comment>
<evidence type="ECO:0000313" key="16">
    <source>
        <dbReference type="EMBL" id="HIS71074.1"/>
    </source>
</evidence>
<dbReference type="InterPro" id="IPR020826">
    <property type="entry name" value="Transketolase_BS"/>
</dbReference>
<dbReference type="Gene3D" id="3.40.50.920">
    <property type="match status" value="1"/>
</dbReference>
<dbReference type="GO" id="GO:0004802">
    <property type="term" value="F:transketolase activity"/>
    <property type="evidence" value="ECO:0007669"/>
    <property type="project" value="UniProtKB-EC"/>
</dbReference>
<dbReference type="AlphaFoldDB" id="A0A9D1FG21"/>
<dbReference type="GO" id="GO:0005829">
    <property type="term" value="C:cytosol"/>
    <property type="evidence" value="ECO:0007669"/>
    <property type="project" value="TreeGrafter"/>
</dbReference>
<dbReference type="FunFam" id="3.40.50.970:FF:000045">
    <property type="entry name" value="Transketolase"/>
    <property type="match status" value="1"/>
</dbReference>
<dbReference type="InterPro" id="IPR029061">
    <property type="entry name" value="THDP-binding"/>
</dbReference>
<comment type="subunit">
    <text evidence="7">Homodimer.</text>
</comment>
<dbReference type="PROSITE" id="PS00802">
    <property type="entry name" value="TRANSKETOLASE_2"/>
    <property type="match status" value="1"/>
</dbReference>
<name>A0A9D1FG21_9PROT</name>
<gene>
    <name evidence="16" type="ORF">IAD02_03775</name>
</gene>
<evidence type="ECO:0000256" key="2">
    <source>
        <dbReference type="ARBA" id="ARBA00001936"/>
    </source>
</evidence>
<dbReference type="InterPro" id="IPR033247">
    <property type="entry name" value="Transketolase_fam"/>
</dbReference>
<comment type="cofactor">
    <cofactor evidence="4">
        <name>Mg(2+)</name>
        <dbReference type="ChEBI" id="CHEBI:18420"/>
    </cofactor>
</comment>
<evidence type="ECO:0000256" key="3">
    <source>
        <dbReference type="ARBA" id="ARBA00001941"/>
    </source>
</evidence>
<comment type="caution">
    <text evidence="16">The sequence shown here is derived from an EMBL/GenBank/DDBJ whole genome shotgun (WGS) entry which is preliminary data.</text>
</comment>
<dbReference type="SMART" id="SM00861">
    <property type="entry name" value="Transket_pyr"/>
    <property type="match status" value="1"/>
</dbReference>
<dbReference type="PROSITE" id="PS00801">
    <property type="entry name" value="TRANSKETOLASE_1"/>
    <property type="match status" value="1"/>
</dbReference>
<reference evidence="16" key="2">
    <citation type="journal article" date="2021" name="PeerJ">
        <title>Extensive microbial diversity within the chicken gut microbiome revealed by metagenomics and culture.</title>
        <authorList>
            <person name="Gilroy R."/>
            <person name="Ravi A."/>
            <person name="Getino M."/>
            <person name="Pursley I."/>
            <person name="Horton D.L."/>
            <person name="Alikhan N.F."/>
            <person name="Baker D."/>
            <person name="Gharbi K."/>
            <person name="Hall N."/>
            <person name="Watson M."/>
            <person name="Adriaenssens E.M."/>
            <person name="Foster-Nyarko E."/>
            <person name="Jarju S."/>
            <person name="Secka A."/>
            <person name="Antonio M."/>
            <person name="Oren A."/>
            <person name="Chaudhuri R.R."/>
            <person name="La Ragione R."/>
            <person name="Hildebrand F."/>
            <person name="Pallen M.J."/>
        </authorList>
    </citation>
    <scope>NUCLEOTIDE SEQUENCE</scope>
    <source>
        <strain evidence="16">ChiGjej3B3-5194</strain>
    </source>
</reference>
<keyword evidence="11" id="KW-0106">Calcium</keyword>
<evidence type="ECO:0000256" key="14">
    <source>
        <dbReference type="ARBA" id="ARBA00049473"/>
    </source>
</evidence>
<comment type="cofactor">
    <cofactor evidence="2">
        <name>Mn(2+)</name>
        <dbReference type="ChEBI" id="CHEBI:29035"/>
    </cofactor>
</comment>
<dbReference type="CDD" id="cd07033">
    <property type="entry name" value="TPP_PYR_DXS_TK_like"/>
    <property type="match status" value="1"/>
</dbReference>
<dbReference type="InterPro" id="IPR049557">
    <property type="entry name" value="Transketolase_CS"/>
</dbReference>
<feature type="domain" description="Transketolase-like pyrimidine-binding" evidence="15">
    <location>
        <begin position="295"/>
        <end position="466"/>
    </location>
</feature>
<dbReference type="InterPro" id="IPR009014">
    <property type="entry name" value="Transketo_C/PFOR_II"/>
</dbReference>
<evidence type="ECO:0000259" key="15">
    <source>
        <dbReference type="SMART" id="SM00861"/>
    </source>
</evidence>
<dbReference type="Pfam" id="PF00456">
    <property type="entry name" value="Transketolase_N"/>
    <property type="match status" value="1"/>
</dbReference>
<evidence type="ECO:0000256" key="4">
    <source>
        <dbReference type="ARBA" id="ARBA00001946"/>
    </source>
</evidence>
<evidence type="ECO:0000256" key="11">
    <source>
        <dbReference type="ARBA" id="ARBA00022837"/>
    </source>
</evidence>
<dbReference type="SUPFAM" id="SSF52922">
    <property type="entry name" value="TK C-terminal domain-like"/>
    <property type="match status" value="1"/>
</dbReference>
<dbReference type="SUPFAM" id="SSF52518">
    <property type="entry name" value="Thiamin diphosphate-binding fold (THDP-binding)"/>
    <property type="match status" value="2"/>
</dbReference>